<evidence type="ECO:0000313" key="1">
    <source>
        <dbReference type="EMBL" id="GLB37395.1"/>
    </source>
</evidence>
<reference evidence="1" key="1">
    <citation type="submission" date="2022-07" db="EMBL/GenBank/DDBJ databases">
        <title>The genome of Lyophyllum shimeji provides insight into the initial evolution of ectomycorrhizal fungal genome.</title>
        <authorList>
            <person name="Kobayashi Y."/>
            <person name="Shibata T."/>
            <person name="Hirakawa H."/>
            <person name="Shigenobu S."/>
            <person name="Nishiyama T."/>
            <person name="Yamada A."/>
            <person name="Hasebe M."/>
            <person name="Kawaguchi M."/>
        </authorList>
    </citation>
    <scope>NUCLEOTIDE SEQUENCE</scope>
    <source>
        <strain evidence="1">AT787</strain>
    </source>
</reference>
<sequence length="86" mass="9812">MFPGLYCSIYPQDFCTCVSHRRNYDLKHEQRVKLGHTLYKDSVRRAAIGACPRYEESRPRSACVPSVLFDHKLQSIAARSDPATVP</sequence>
<evidence type="ECO:0000313" key="2">
    <source>
        <dbReference type="Proteomes" id="UP001063166"/>
    </source>
</evidence>
<keyword evidence="2" id="KW-1185">Reference proteome</keyword>
<organism evidence="1 2">
    <name type="scientific">Lyophyllum shimeji</name>
    <name type="common">Hon-shimeji</name>
    <name type="synonym">Tricholoma shimeji</name>
    <dbReference type="NCBI Taxonomy" id="47721"/>
    <lineage>
        <taxon>Eukaryota</taxon>
        <taxon>Fungi</taxon>
        <taxon>Dikarya</taxon>
        <taxon>Basidiomycota</taxon>
        <taxon>Agaricomycotina</taxon>
        <taxon>Agaricomycetes</taxon>
        <taxon>Agaricomycetidae</taxon>
        <taxon>Agaricales</taxon>
        <taxon>Tricholomatineae</taxon>
        <taxon>Lyophyllaceae</taxon>
        <taxon>Lyophyllum</taxon>
    </lineage>
</organism>
<dbReference type="AlphaFoldDB" id="A0A9P3PJJ7"/>
<gene>
    <name evidence="1" type="ORF">LshimejAT787_0404460</name>
</gene>
<dbReference type="Proteomes" id="UP001063166">
    <property type="component" value="Unassembled WGS sequence"/>
</dbReference>
<name>A0A9P3PJJ7_LYOSH</name>
<comment type="caution">
    <text evidence="1">The sequence shown here is derived from an EMBL/GenBank/DDBJ whole genome shotgun (WGS) entry which is preliminary data.</text>
</comment>
<accession>A0A9P3PJJ7</accession>
<dbReference type="EMBL" id="BRPK01000004">
    <property type="protein sequence ID" value="GLB37395.1"/>
    <property type="molecule type" value="Genomic_DNA"/>
</dbReference>
<proteinExistence type="predicted"/>
<protein>
    <submittedName>
        <fullName evidence="1">Uncharacterized protein</fullName>
    </submittedName>
</protein>